<feature type="region of interest" description="Disordered" evidence="1">
    <location>
        <begin position="399"/>
        <end position="438"/>
    </location>
</feature>
<evidence type="ECO:0000313" key="4">
    <source>
        <dbReference type="Proteomes" id="UP000224080"/>
    </source>
</evidence>
<name>A0A2B7WM86_9EURO</name>
<feature type="region of interest" description="Disordered" evidence="1">
    <location>
        <begin position="45"/>
        <end position="78"/>
    </location>
</feature>
<proteinExistence type="predicted"/>
<accession>A0A2B7WM86</accession>
<keyword evidence="4" id="KW-1185">Reference proteome</keyword>
<dbReference type="STRING" id="2060905.A0A2B7WM86"/>
<evidence type="ECO:0000259" key="2">
    <source>
        <dbReference type="Pfam" id="PF24355"/>
    </source>
</evidence>
<dbReference type="InterPro" id="IPR055936">
    <property type="entry name" value="DUF7514"/>
</dbReference>
<feature type="compositionally biased region" description="Basic and acidic residues" evidence="1">
    <location>
        <begin position="400"/>
        <end position="421"/>
    </location>
</feature>
<gene>
    <name evidence="3" type="ORF">GX51_07176</name>
</gene>
<comment type="caution">
    <text evidence="3">The sequence shown here is derived from an EMBL/GenBank/DDBJ whole genome shotgun (WGS) entry which is preliminary data.</text>
</comment>
<organism evidence="3 4">
    <name type="scientific">Blastomyces parvus</name>
    <dbReference type="NCBI Taxonomy" id="2060905"/>
    <lineage>
        <taxon>Eukaryota</taxon>
        <taxon>Fungi</taxon>
        <taxon>Dikarya</taxon>
        <taxon>Ascomycota</taxon>
        <taxon>Pezizomycotina</taxon>
        <taxon>Eurotiomycetes</taxon>
        <taxon>Eurotiomycetidae</taxon>
        <taxon>Onygenales</taxon>
        <taxon>Ajellomycetaceae</taxon>
        <taxon>Blastomyces</taxon>
    </lineage>
</organism>
<sequence length="438" mass="49121">MSNTLFYYVADVSGPCNEPPTRLNRHSFQLDPPGYNIYQSDISQNAATPQGDHLPSTGPDRPHTSPILSETSDDTRRRFPPEHVQYESVFHGPPSEPKIWSLLFQKNGNPTLTMVRSLVHPRFCLKNLQRGVVNGIPYLGEVGDITGKHSQLSCLYSELRMEHYLVQARVNEVPTIPALTLLGLQRWMMLLIHAYPVYEYLRLFDIVRSELEEVWSREESPEIPFPVPVDNRAKRTLERAFNEHLGPTYGSAPADMETVSQLHKVAHEDYCVNMPMSSHQHGYGTDRSHHIAYTEQCQSHTSVSSTGRHEDTPATVEEDSMDNNNSLPDSEGGRSSKTQYHEDLQGDGSNSCGTPFPSGQPPAFPGLFKSTCPHMDLSYLHPVTFDPCDSATYDAFYNEGRSRDGYREETPGSDGDTRMGGDYDGDDEASQGKEEYSS</sequence>
<reference evidence="3 4" key="1">
    <citation type="submission" date="2017-10" db="EMBL/GenBank/DDBJ databases">
        <title>Comparative genomics in systemic dimorphic fungi from Ajellomycetaceae.</title>
        <authorList>
            <person name="Munoz J.F."/>
            <person name="Mcewen J.G."/>
            <person name="Clay O.K."/>
            <person name="Cuomo C.A."/>
        </authorList>
    </citation>
    <scope>NUCLEOTIDE SEQUENCE [LARGE SCALE GENOMIC DNA]</scope>
    <source>
        <strain evidence="3 4">UAMH130</strain>
    </source>
</reference>
<feature type="compositionally biased region" description="Basic and acidic residues" evidence="1">
    <location>
        <begin position="331"/>
        <end position="344"/>
    </location>
</feature>
<dbReference type="Pfam" id="PF24355">
    <property type="entry name" value="DUF7514"/>
    <property type="match status" value="1"/>
</dbReference>
<dbReference type="AlphaFoldDB" id="A0A2B7WM86"/>
<evidence type="ECO:0000256" key="1">
    <source>
        <dbReference type="SAM" id="MobiDB-lite"/>
    </source>
</evidence>
<feature type="region of interest" description="Disordered" evidence="1">
    <location>
        <begin position="297"/>
        <end position="358"/>
    </location>
</feature>
<feature type="compositionally biased region" description="Polar residues" evidence="1">
    <location>
        <begin position="297"/>
        <end position="306"/>
    </location>
</feature>
<evidence type="ECO:0000313" key="3">
    <source>
        <dbReference type="EMBL" id="PGG97732.1"/>
    </source>
</evidence>
<dbReference type="Proteomes" id="UP000224080">
    <property type="component" value="Unassembled WGS sequence"/>
</dbReference>
<dbReference type="EMBL" id="PDNC01000136">
    <property type="protein sequence ID" value="PGG97732.1"/>
    <property type="molecule type" value="Genomic_DNA"/>
</dbReference>
<protein>
    <recommendedName>
        <fullName evidence="2">DUF7514 domain-containing protein</fullName>
    </recommendedName>
</protein>
<feature type="domain" description="DUF7514" evidence="2">
    <location>
        <begin position="148"/>
        <end position="239"/>
    </location>
</feature>
<dbReference type="OrthoDB" id="4198732at2759"/>